<sequence>MNQQYYSLDQVADLLGLHVRTVRGYVRDGRLKAAQVGRRYRVTREDLAAFTGTPDAPGASGGPHAEVSVIVQVDGVDPQAAMRLANTVVATANSTSGGRAGGPLRVESVYDEHRAVLKIIVLGGLAEAAELLRIVDTLVKDTR</sequence>
<accession>A0ACD5A7Z4</accession>
<gene>
    <name evidence="1" type="ORF">V2W30_08095</name>
</gene>
<evidence type="ECO:0000313" key="1">
    <source>
        <dbReference type="EMBL" id="WWQ63311.1"/>
    </source>
</evidence>
<name>A0ACD5A7Z4_9ACTN</name>
<evidence type="ECO:0000313" key="2">
    <source>
        <dbReference type="Proteomes" id="UP001432251"/>
    </source>
</evidence>
<dbReference type="Proteomes" id="UP001432251">
    <property type="component" value="Chromosome"/>
</dbReference>
<dbReference type="EMBL" id="CP146022">
    <property type="protein sequence ID" value="WWQ63311.1"/>
    <property type="molecule type" value="Genomic_DNA"/>
</dbReference>
<protein>
    <submittedName>
        <fullName evidence="1">Helix-turn-helix domain-containing protein</fullName>
    </submittedName>
</protein>
<proteinExistence type="predicted"/>
<reference evidence="1" key="1">
    <citation type="journal article" date="2025" name="Int. J. Syst. Evol. Microbiol.">
        <title>Streptomyces citrinus sp. nov., with yellow diffusible pigment.</title>
        <authorList>
            <person name="He Y."/>
            <person name="Yang E."/>
            <person name="Xu J."/>
            <person name="Sun Y."/>
            <person name="Sun L."/>
        </authorList>
    </citation>
    <scope>NUCLEOTIDE SEQUENCE</scope>
    <source>
        <strain evidence="1">Q6</strain>
    </source>
</reference>
<organism evidence="1 2">
    <name type="scientific">Streptomyces citrinus</name>
    <dbReference type="NCBI Taxonomy" id="3118173"/>
    <lineage>
        <taxon>Bacteria</taxon>
        <taxon>Bacillati</taxon>
        <taxon>Actinomycetota</taxon>
        <taxon>Actinomycetes</taxon>
        <taxon>Kitasatosporales</taxon>
        <taxon>Streptomycetaceae</taxon>
        <taxon>Streptomyces</taxon>
    </lineage>
</organism>
<keyword evidence="2" id="KW-1185">Reference proteome</keyword>